<feature type="transmembrane region" description="Helical" evidence="5">
    <location>
        <begin position="56"/>
        <end position="81"/>
    </location>
</feature>
<dbReference type="GO" id="GO:0016020">
    <property type="term" value="C:membrane"/>
    <property type="evidence" value="ECO:0007669"/>
    <property type="project" value="UniProtKB-SubCell"/>
</dbReference>
<dbReference type="InterPro" id="IPR051080">
    <property type="entry name" value="Nematode_rcpt-like_serp_alpha"/>
</dbReference>
<evidence type="ECO:0000256" key="2">
    <source>
        <dbReference type="ARBA" id="ARBA00022692"/>
    </source>
</evidence>
<dbReference type="AlphaFoldDB" id="A0A7I4YE18"/>
<organism evidence="6 7">
    <name type="scientific">Haemonchus contortus</name>
    <name type="common">Barber pole worm</name>
    <dbReference type="NCBI Taxonomy" id="6289"/>
    <lineage>
        <taxon>Eukaryota</taxon>
        <taxon>Metazoa</taxon>
        <taxon>Ecdysozoa</taxon>
        <taxon>Nematoda</taxon>
        <taxon>Chromadorea</taxon>
        <taxon>Rhabditida</taxon>
        <taxon>Rhabditina</taxon>
        <taxon>Rhabditomorpha</taxon>
        <taxon>Strongyloidea</taxon>
        <taxon>Trichostrongylidae</taxon>
        <taxon>Haemonchus</taxon>
    </lineage>
</organism>
<evidence type="ECO:0000256" key="1">
    <source>
        <dbReference type="ARBA" id="ARBA00004141"/>
    </source>
</evidence>
<keyword evidence="2 5" id="KW-0812">Transmembrane</keyword>
<feature type="transmembrane region" description="Helical" evidence="5">
    <location>
        <begin position="101"/>
        <end position="120"/>
    </location>
</feature>
<dbReference type="OrthoDB" id="5876778at2759"/>
<dbReference type="Proteomes" id="UP000025227">
    <property type="component" value="Unplaced"/>
</dbReference>
<proteinExistence type="predicted"/>
<dbReference type="PANTHER" id="PTHR31357:SF17">
    <property type="entry name" value="G_PROTEIN_RECEP_F1_2 DOMAIN-CONTAINING PROTEIN"/>
    <property type="match status" value="1"/>
</dbReference>
<dbReference type="OMA" id="MICAEME"/>
<feature type="transmembrane region" description="Helical" evidence="5">
    <location>
        <begin position="187"/>
        <end position="208"/>
    </location>
</feature>
<evidence type="ECO:0000256" key="5">
    <source>
        <dbReference type="SAM" id="Phobius"/>
    </source>
</evidence>
<name>A0A7I4YE18_HAECO</name>
<accession>A0A7I4YE18</accession>
<feature type="transmembrane region" description="Helical" evidence="5">
    <location>
        <begin position="269"/>
        <end position="294"/>
    </location>
</feature>
<evidence type="ECO:0000256" key="4">
    <source>
        <dbReference type="ARBA" id="ARBA00023136"/>
    </source>
</evidence>
<sequence length="332" mass="38363">MKDPMICAEMEKVPTDPLYISIFSFYTLSFTLSLFITPVVWYRFCRRTAFHINVKILISVLFIFGIISSAFGLINYLFHMYHFVFPSNPCSRIFYASECAWSFYSLTCCIFGFMLAQASLTIERLIATYRLRTYEKGHQYLGPIMATIVVVSAICCVVWGLAEMDPKELQYQCGGVPVSTKSRVVSMYKIMLLVDVLAIMAFGLCYCYNRRTLKCGRYELSVRYQVYENLRAIRIFVPVVTAHFIIFGLFLMGSIIIREFRASLTPKAYGIGLLALYIIPFYILTMCTLLFVILRKESNRVTSFQAAIAEKQNEKEQQAETYFRSLRHQWGT</sequence>
<evidence type="ECO:0000256" key="3">
    <source>
        <dbReference type="ARBA" id="ARBA00022989"/>
    </source>
</evidence>
<evidence type="ECO:0000313" key="7">
    <source>
        <dbReference type="WBParaSite" id="HCON_00083850-00001"/>
    </source>
</evidence>
<dbReference type="InterPro" id="IPR019408">
    <property type="entry name" value="7TM_GPCR_serpentine_rcpt_Srab"/>
</dbReference>
<dbReference type="GO" id="GO:0004984">
    <property type="term" value="F:olfactory receptor activity"/>
    <property type="evidence" value="ECO:0007669"/>
    <property type="project" value="TreeGrafter"/>
</dbReference>
<dbReference type="WBParaSite" id="HCON_00083850-00001">
    <property type="protein sequence ID" value="HCON_00083850-00001"/>
    <property type="gene ID" value="HCON_00083850"/>
</dbReference>
<feature type="transmembrane region" description="Helical" evidence="5">
    <location>
        <begin position="140"/>
        <end position="162"/>
    </location>
</feature>
<dbReference type="Pfam" id="PF10292">
    <property type="entry name" value="7TM_GPCR_Srab"/>
    <property type="match status" value="1"/>
</dbReference>
<keyword evidence="4 5" id="KW-0472">Membrane</keyword>
<keyword evidence="6" id="KW-1185">Reference proteome</keyword>
<evidence type="ECO:0000313" key="6">
    <source>
        <dbReference type="Proteomes" id="UP000025227"/>
    </source>
</evidence>
<feature type="transmembrane region" description="Helical" evidence="5">
    <location>
        <begin position="20"/>
        <end position="44"/>
    </location>
</feature>
<reference evidence="7" key="1">
    <citation type="submission" date="2020-12" db="UniProtKB">
        <authorList>
            <consortium name="WormBaseParasite"/>
        </authorList>
    </citation>
    <scope>IDENTIFICATION</scope>
    <source>
        <strain evidence="7">MHco3</strain>
    </source>
</reference>
<dbReference type="PANTHER" id="PTHR31357">
    <property type="entry name" value="SERPENTINE RECEPTOR CLASS ALPHA-10"/>
    <property type="match status" value="1"/>
</dbReference>
<protein>
    <submittedName>
        <fullName evidence="7">G protein-coupled receptor</fullName>
    </submittedName>
</protein>
<comment type="subcellular location">
    <subcellularLocation>
        <location evidence="1">Membrane</location>
        <topology evidence="1">Multi-pass membrane protein</topology>
    </subcellularLocation>
</comment>
<feature type="transmembrane region" description="Helical" evidence="5">
    <location>
        <begin position="235"/>
        <end position="257"/>
    </location>
</feature>
<keyword evidence="3 5" id="KW-1133">Transmembrane helix</keyword>